<sequence length="429" mass="46366">MGVREQAQEKPWWWEAAPLSEPNPDLPSSRVDVAIVGAGFTGLSAALTLGKAGLSVLVLDADRPGAGASSRNGGMVGYLLKPGLGGLIAAYGEDKAKAVYAEALQSVAFLKDRVQEEGIDCDLALSGRLYPAVLPKHLEAMAREAERRKTLLGTSEDVVSADACRDDVKSDLYVGGVRQLGTGGLHPAKYVKGMVSAVLAHNVRISAPNRVLAVHRRRQGFELVTEAGVVQADQVLLATNGYSGPVFPFLQRRVIPVGSTMIATEPLPEEQVRALFPTGRMITDSRKMLSYYRPSPDGRRVLLGGRPTVLPASPARQADALRRRLVEIFPELAGTGISHVWSGKVAYDFEALPTIGRQEGIWYALGYCGSGVAMSGYLGHKAALKILGHADGQTAFDDLPFPTRPWYRGTPWFLPFAMAGYQMRDRLRF</sequence>
<name>A0ABQ5UAW3_9PROT</name>
<evidence type="ECO:0000313" key="3">
    <source>
        <dbReference type="EMBL" id="GLQ07706.1"/>
    </source>
</evidence>
<evidence type="ECO:0000259" key="2">
    <source>
        <dbReference type="Pfam" id="PF01266"/>
    </source>
</evidence>
<keyword evidence="1" id="KW-0560">Oxidoreductase</keyword>
<reference evidence="3" key="1">
    <citation type="journal article" date="2014" name="Int. J. Syst. Evol. Microbiol.">
        <title>Complete genome of a new Firmicutes species belonging to the dominant human colonic microbiota ('Ruminococcus bicirculans') reveals two chromosomes and a selective capacity to utilize plant glucans.</title>
        <authorList>
            <consortium name="NISC Comparative Sequencing Program"/>
            <person name="Wegmann U."/>
            <person name="Louis P."/>
            <person name="Goesmann A."/>
            <person name="Henrissat B."/>
            <person name="Duncan S.H."/>
            <person name="Flint H.J."/>
        </authorList>
    </citation>
    <scope>NUCLEOTIDE SEQUENCE</scope>
    <source>
        <strain evidence="3">NBRC 103408</strain>
    </source>
</reference>
<comment type="caution">
    <text evidence="3">The sequence shown here is derived from an EMBL/GenBank/DDBJ whole genome shotgun (WGS) entry which is preliminary data.</text>
</comment>
<dbReference type="Pfam" id="PF01266">
    <property type="entry name" value="DAO"/>
    <property type="match status" value="1"/>
</dbReference>
<dbReference type="InterPro" id="IPR006076">
    <property type="entry name" value="FAD-dep_OxRdtase"/>
</dbReference>
<gene>
    <name evidence="3" type="ORF">GCM10007924_29270</name>
</gene>
<dbReference type="RefSeq" id="WP_169561759.1">
    <property type="nucleotide sequence ID" value="NZ_BSNF01000008.1"/>
</dbReference>
<dbReference type="Gene3D" id="3.30.9.10">
    <property type="entry name" value="D-Amino Acid Oxidase, subunit A, domain 2"/>
    <property type="match status" value="1"/>
</dbReference>
<dbReference type="PANTHER" id="PTHR13847:SF281">
    <property type="entry name" value="FAD DEPENDENT OXIDOREDUCTASE DOMAIN-CONTAINING PROTEIN"/>
    <property type="match status" value="1"/>
</dbReference>
<dbReference type="EMBL" id="BSNF01000008">
    <property type="protein sequence ID" value="GLQ07706.1"/>
    <property type="molecule type" value="Genomic_DNA"/>
</dbReference>
<accession>A0ABQ5UAW3</accession>
<dbReference type="PANTHER" id="PTHR13847">
    <property type="entry name" value="SARCOSINE DEHYDROGENASE-RELATED"/>
    <property type="match status" value="1"/>
</dbReference>
<reference evidence="3" key="2">
    <citation type="submission" date="2023-01" db="EMBL/GenBank/DDBJ databases">
        <title>Draft genome sequence of Sneathiella chinensis strain NBRC 103408.</title>
        <authorList>
            <person name="Sun Q."/>
            <person name="Mori K."/>
        </authorList>
    </citation>
    <scope>NUCLEOTIDE SEQUENCE</scope>
    <source>
        <strain evidence="3">NBRC 103408</strain>
    </source>
</reference>
<organism evidence="3 4">
    <name type="scientific">Sneathiella chinensis</name>
    <dbReference type="NCBI Taxonomy" id="349750"/>
    <lineage>
        <taxon>Bacteria</taxon>
        <taxon>Pseudomonadati</taxon>
        <taxon>Pseudomonadota</taxon>
        <taxon>Alphaproteobacteria</taxon>
        <taxon>Sneathiellales</taxon>
        <taxon>Sneathiellaceae</taxon>
        <taxon>Sneathiella</taxon>
    </lineage>
</organism>
<dbReference type="InterPro" id="IPR036188">
    <property type="entry name" value="FAD/NAD-bd_sf"/>
</dbReference>
<keyword evidence="4" id="KW-1185">Reference proteome</keyword>
<dbReference type="Proteomes" id="UP001161409">
    <property type="component" value="Unassembled WGS sequence"/>
</dbReference>
<dbReference type="SUPFAM" id="SSF51905">
    <property type="entry name" value="FAD/NAD(P)-binding domain"/>
    <property type="match status" value="1"/>
</dbReference>
<feature type="domain" description="FAD dependent oxidoreductase" evidence="2">
    <location>
        <begin position="32"/>
        <end position="383"/>
    </location>
</feature>
<evidence type="ECO:0000313" key="4">
    <source>
        <dbReference type="Proteomes" id="UP001161409"/>
    </source>
</evidence>
<dbReference type="Gene3D" id="3.50.50.60">
    <property type="entry name" value="FAD/NAD(P)-binding domain"/>
    <property type="match status" value="1"/>
</dbReference>
<evidence type="ECO:0000256" key="1">
    <source>
        <dbReference type="ARBA" id="ARBA00023002"/>
    </source>
</evidence>
<proteinExistence type="predicted"/>
<protein>
    <submittedName>
        <fullName evidence="3">Oxidoreductase</fullName>
    </submittedName>
</protein>